<evidence type="ECO:0000256" key="1">
    <source>
        <dbReference type="SAM" id="MobiDB-lite"/>
    </source>
</evidence>
<feature type="region of interest" description="Disordered" evidence="1">
    <location>
        <begin position="1"/>
        <end position="39"/>
    </location>
</feature>
<dbReference type="PANTHER" id="PTHR12459:SF15">
    <property type="entry name" value="TRANSMEMBRANE PROTEIN 135"/>
    <property type="match status" value="1"/>
</dbReference>
<dbReference type="InterPro" id="IPR026749">
    <property type="entry name" value="Tmem135"/>
</dbReference>
<organism evidence="2 3">
    <name type="scientific">Candidula unifasciata</name>
    <dbReference type="NCBI Taxonomy" id="100452"/>
    <lineage>
        <taxon>Eukaryota</taxon>
        <taxon>Metazoa</taxon>
        <taxon>Spiralia</taxon>
        <taxon>Lophotrochozoa</taxon>
        <taxon>Mollusca</taxon>
        <taxon>Gastropoda</taxon>
        <taxon>Heterobranchia</taxon>
        <taxon>Euthyneura</taxon>
        <taxon>Panpulmonata</taxon>
        <taxon>Eupulmonata</taxon>
        <taxon>Stylommatophora</taxon>
        <taxon>Helicina</taxon>
        <taxon>Helicoidea</taxon>
        <taxon>Geomitridae</taxon>
        <taxon>Candidula</taxon>
    </lineage>
</organism>
<feature type="non-terminal residue" evidence="2">
    <location>
        <position position="300"/>
    </location>
</feature>
<dbReference type="Proteomes" id="UP000678393">
    <property type="component" value="Unassembled WGS sequence"/>
</dbReference>
<feature type="compositionally biased region" description="Polar residues" evidence="1">
    <location>
        <begin position="30"/>
        <end position="39"/>
    </location>
</feature>
<protein>
    <recommendedName>
        <fullName evidence="4">Transmembrane protein 135</fullName>
    </recommendedName>
</protein>
<dbReference type="PANTHER" id="PTHR12459">
    <property type="entry name" value="TRANSMEMBRANE PROTEIN 135-RELATED"/>
    <property type="match status" value="1"/>
</dbReference>
<gene>
    <name evidence="2" type="ORF">CUNI_LOCUS14710</name>
</gene>
<keyword evidence="3" id="KW-1185">Reference proteome</keyword>
<reference evidence="2" key="1">
    <citation type="submission" date="2021-04" db="EMBL/GenBank/DDBJ databases">
        <authorList>
            <consortium name="Molecular Ecology Group"/>
        </authorList>
    </citation>
    <scope>NUCLEOTIDE SEQUENCE</scope>
</reference>
<name>A0A8S3ZPF1_9EUPU</name>
<accession>A0A8S3ZPF1</accession>
<proteinExistence type="predicted"/>
<sequence length="300" mass="33752">KDGLSQSSESLFNIKEGDDDTERRSAEIQKGQSAQVKDSSELSPTSSLLRSACLLLHKKFPCLHGLICAVKEGLRPVLTSVEELPRHKCCPHSHSCVSYVLKGGLRMFSFGYLVQAVINSLSSVTVIVRKPWALQKAWFSKHNLNLAAFLGGYCAVFRAVNCVLRWVRNKDSELHGCVAGGLAGLCLRFYKSLTIALYTATKLMEVLYFKGIESYGFPYIKSADIFIYAFSTAFILHAAVVEPHTLRPGYWKFLLRITNNRFAFMNRKLLDVFGVDSSKIRPEYWPDYEPSFTNLARTKS</sequence>
<evidence type="ECO:0008006" key="4">
    <source>
        <dbReference type="Google" id="ProtNLM"/>
    </source>
</evidence>
<dbReference type="AlphaFoldDB" id="A0A8S3ZPF1"/>
<feature type="compositionally biased region" description="Polar residues" evidence="1">
    <location>
        <begin position="1"/>
        <end position="11"/>
    </location>
</feature>
<evidence type="ECO:0000313" key="2">
    <source>
        <dbReference type="EMBL" id="CAG5129152.1"/>
    </source>
</evidence>
<comment type="caution">
    <text evidence="2">The sequence shown here is derived from an EMBL/GenBank/DDBJ whole genome shotgun (WGS) entry which is preliminary data.</text>
</comment>
<dbReference type="EMBL" id="CAJHNH020003369">
    <property type="protein sequence ID" value="CAG5129152.1"/>
    <property type="molecule type" value="Genomic_DNA"/>
</dbReference>
<dbReference type="OrthoDB" id="291792at2759"/>
<evidence type="ECO:0000313" key="3">
    <source>
        <dbReference type="Proteomes" id="UP000678393"/>
    </source>
</evidence>